<reference evidence="1 2" key="1">
    <citation type="journal article" date="2020" name="Sci. Rep.">
        <title>A novel cyanobacterial geosmin producer, revising GeoA distribution and dispersion patterns in Bacteria.</title>
        <authorList>
            <person name="Churro C."/>
            <person name="Semedo-Aguiar A.P."/>
            <person name="Silva A.D."/>
            <person name="Pereira-Leal J.B."/>
            <person name="Leite R.B."/>
        </authorList>
    </citation>
    <scope>NUCLEOTIDE SEQUENCE [LARGE SCALE GENOMIC DNA]</scope>
    <source>
        <strain evidence="1 2">IPMA8</strain>
    </source>
</reference>
<comment type="caution">
    <text evidence="1">The sequence shown here is derived from an EMBL/GenBank/DDBJ whole genome shotgun (WGS) entry which is preliminary data.</text>
</comment>
<keyword evidence="2" id="KW-1185">Reference proteome</keyword>
<organism evidence="1 2">
    <name type="scientific">Microcoleus asticus IPMA8</name>
    <dbReference type="NCBI Taxonomy" id="2563858"/>
    <lineage>
        <taxon>Bacteria</taxon>
        <taxon>Bacillati</taxon>
        <taxon>Cyanobacteriota</taxon>
        <taxon>Cyanophyceae</taxon>
        <taxon>Oscillatoriophycideae</taxon>
        <taxon>Oscillatoriales</taxon>
        <taxon>Microcoleaceae</taxon>
        <taxon>Microcoleus</taxon>
        <taxon>Microcoleus asticus</taxon>
    </lineage>
</organism>
<name>A0ABX2D4F0_9CYAN</name>
<evidence type="ECO:0000313" key="2">
    <source>
        <dbReference type="Proteomes" id="UP000702425"/>
    </source>
</evidence>
<sequence length="128" mass="14282">MLNVSQSRILSASLARTSLIPHQRACAGGTCTQGRRKKKGLVSLPQSVWKEKSDCFFQTRRHIKKLSLFQALRIDPDGEKFCSPIDPFYLLLTEDQFWDRVGAGVELSKLGGSSGKWTIGEAGFFKSM</sequence>
<evidence type="ECO:0000313" key="1">
    <source>
        <dbReference type="EMBL" id="NQE37388.1"/>
    </source>
</evidence>
<gene>
    <name evidence="1" type="ORF">E5S67_05159</name>
</gene>
<dbReference type="EMBL" id="SRRZ01000127">
    <property type="protein sequence ID" value="NQE37388.1"/>
    <property type="molecule type" value="Genomic_DNA"/>
</dbReference>
<accession>A0ABX2D4F0</accession>
<protein>
    <submittedName>
        <fullName evidence="1">Uncharacterized protein</fullName>
    </submittedName>
</protein>
<proteinExistence type="predicted"/>
<dbReference type="Proteomes" id="UP000702425">
    <property type="component" value="Unassembled WGS sequence"/>
</dbReference>